<evidence type="ECO:0000256" key="4">
    <source>
        <dbReference type="SAM" id="Phobius"/>
    </source>
</evidence>
<dbReference type="PROSITE" id="PS01124">
    <property type="entry name" value="HTH_ARAC_FAMILY_2"/>
    <property type="match status" value="1"/>
</dbReference>
<feature type="transmembrane region" description="Helical" evidence="4">
    <location>
        <begin position="188"/>
        <end position="208"/>
    </location>
</feature>
<feature type="transmembrane region" description="Helical" evidence="4">
    <location>
        <begin position="112"/>
        <end position="135"/>
    </location>
</feature>
<dbReference type="InterPro" id="IPR009057">
    <property type="entry name" value="Homeodomain-like_sf"/>
</dbReference>
<keyword evidence="2" id="KW-0238">DNA-binding</keyword>
<protein>
    <submittedName>
        <fullName evidence="6">AraC family transcriptional regulator</fullName>
    </submittedName>
</protein>
<dbReference type="PROSITE" id="PS00041">
    <property type="entry name" value="HTH_ARAC_FAMILY_1"/>
    <property type="match status" value="1"/>
</dbReference>
<organism evidence="6 7">
    <name type="scientific">Terrimonas ginsenosidimutans</name>
    <dbReference type="NCBI Taxonomy" id="2908004"/>
    <lineage>
        <taxon>Bacteria</taxon>
        <taxon>Pseudomonadati</taxon>
        <taxon>Bacteroidota</taxon>
        <taxon>Chitinophagia</taxon>
        <taxon>Chitinophagales</taxon>
        <taxon>Chitinophagaceae</taxon>
        <taxon>Terrimonas</taxon>
    </lineage>
</organism>
<dbReference type="PANTHER" id="PTHR43280">
    <property type="entry name" value="ARAC-FAMILY TRANSCRIPTIONAL REGULATOR"/>
    <property type="match status" value="1"/>
</dbReference>
<evidence type="ECO:0000313" key="6">
    <source>
        <dbReference type="EMBL" id="MCG2615196.1"/>
    </source>
</evidence>
<keyword evidence="3" id="KW-0804">Transcription</keyword>
<evidence type="ECO:0000256" key="2">
    <source>
        <dbReference type="ARBA" id="ARBA00023125"/>
    </source>
</evidence>
<dbReference type="InterPro" id="IPR018060">
    <property type="entry name" value="HTH_AraC"/>
</dbReference>
<comment type="caution">
    <text evidence="6">The sequence shown here is derived from an EMBL/GenBank/DDBJ whole genome shotgun (WGS) entry which is preliminary data.</text>
</comment>
<evidence type="ECO:0000256" key="1">
    <source>
        <dbReference type="ARBA" id="ARBA00023015"/>
    </source>
</evidence>
<dbReference type="SUPFAM" id="SSF46689">
    <property type="entry name" value="Homeodomain-like"/>
    <property type="match status" value="1"/>
</dbReference>
<dbReference type="InterPro" id="IPR018062">
    <property type="entry name" value="HTH_AraC-typ_CS"/>
</dbReference>
<proteinExistence type="predicted"/>
<feature type="transmembrane region" description="Helical" evidence="4">
    <location>
        <begin position="40"/>
        <end position="59"/>
    </location>
</feature>
<dbReference type="Proteomes" id="UP001165367">
    <property type="component" value="Unassembled WGS sequence"/>
</dbReference>
<feature type="domain" description="HTH araC/xylS-type" evidence="5">
    <location>
        <begin position="298"/>
        <end position="402"/>
    </location>
</feature>
<gene>
    <name evidence="6" type="ORF">LZZ85_12925</name>
</gene>
<reference evidence="6" key="1">
    <citation type="submission" date="2022-01" db="EMBL/GenBank/DDBJ databases">
        <authorList>
            <person name="Jo J.-H."/>
            <person name="Im W.-T."/>
        </authorList>
    </citation>
    <scope>NUCLEOTIDE SEQUENCE</scope>
    <source>
        <strain evidence="6">NA20</strain>
    </source>
</reference>
<feature type="transmembrane region" description="Helical" evidence="4">
    <location>
        <begin position="220"/>
        <end position="239"/>
    </location>
</feature>
<dbReference type="RefSeq" id="WP_237872331.1">
    <property type="nucleotide sequence ID" value="NZ_JAKLTR010000007.1"/>
</dbReference>
<dbReference type="PRINTS" id="PR00032">
    <property type="entry name" value="HTHARAC"/>
</dbReference>
<dbReference type="EMBL" id="JAKLTR010000007">
    <property type="protein sequence ID" value="MCG2615196.1"/>
    <property type="molecule type" value="Genomic_DNA"/>
</dbReference>
<evidence type="ECO:0000313" key="7">
    <source>
        <dbReference type="Proteomes" id="UP001165367"/>
    </source>
</evidence>
<feature type="transmembrane region" description="Helical" evidence="4">
    <location>
        <begin position="71"/>
        <end position="91"/>
    </location>
</feature>
<dbReference type="Pfam" id="PF12833">
    <property type="entry name" value="HTH_18"/>
    <property type="match status" value="1"/>
</dbReference>
<keyword evidence="4" id="KW-0472">Membrane</keyword>
<evidence type="ECO:0000259" key="5">
    <source>
        <dbReference type="PROSITE" id="PS01124"/>
    </source>
</evidence>
<dbReference type="InterPro" id="IPR020449">
    <property type="entry name" value="Tscrpt_reg_AraC-type_HTH"/>
</dbReference>
<keyword evidence="1" id="KW-0805">Transcription regulation</keyword>
<evidence type="ECO:0000256" key="3">
    <source>
        <dbReference type="ARBA" id="ARBA00023163"/>
    </source>
</evidence>
<feature type="transmembrane region" description="Helical" evidence="4">
    <location>
        <begin position="147"/>
        <end position="167"/>
    </location>
</feature>
<keyword evidence="4" id="KW-1133">Transmembrane helix</keyword>
<sequence>MLFSFNEKSVILLMFFVHALVFACLLLVKGIRYSSASDRWLSFFMFLCALYIAPFMLGYAGWYSQENYRHLLFYMPFQQLFLIPPVLFFYMRSLLDKSFTIKKRHLLHFLPAVLYDLYSLLIFICDELVIGHSYFYEDGRDKDFAAWYQVAGFASMFVYLFASFVIYRRYRHYVFASLSFAEAVAYKWAERFIAALLVLLSLRLAFFIINPEWGEFGRKFWYYVCFSVSFYYISIHGLVNSVRQGVPLHIFSRASGSMLQGVLPGIKTEPEVNNSDTAAVIPDKVLDIDPEELALWKERINRVMNEAKLFENPVLTIADLAEKLAIHPKKASQWVNLGFGMNYNDFVNSYRVRSVLEKMERGEADLQTIIGLAFDAGFNSKSTFNRVFKKSTGLTPREYMAKLQQK</sequence>
<feature type="transmembrane region" description="Helical" evidence="4">
    <location>
        <begin position="12"/>
        <end position="28"/>
    </location>
</feature>
<accession>A0ABS9KS80</accession>
<keyword evidence="4" id="KW-0812">Transmembrane</keyword>
<keyword evidence="7" id="KW-1185">Reference proteome</keyword>
<dbReference type="Gene3D" id="1.10.10.60">
    <property type="entry name" value="Homeodomain-like"/>
    <property type="match status" value="1"/>
</dbReference>
<name>A0ABS9KS80_9BACT</name>
<dbReference type="SMART" id="SM00342">
    <property type="entry name" value="HTH_ARAC"/>
    <property type="match status" value="1"/>
</dbReference>
<dbReference type="PANTHER" id="PTHR43280:SF29">
    <property type="entry name" value="ARAC-FAMILY TRANSCRIPTIONAL REGULATOR"/>
    <property type="match status" value="1"/>
</dbReference>